<dbReference type="EMBL" id="ACIS01000011">
    <property type="protein sequence ID" value="EEG07111.1"/>
    <property type="molecule type" value="Genomic_DNA"/>
</dbReference>
<dbReference type="AlphaFoldDB" id="B9Z856"/>
<evidence type="ECO:0000313" key="2">
    <source>
        <dbReference type="Proteomes" id="UP000003165"/>
    </source>
</evidence>
<keyword evidence="2" id="KW-1185">Reference proteome</keyword>
<dbReference type="Proteomes" id="UP000003165">
    <property type="component" value="Unassembled WGS sequence"/>
</dbReference>
<reference evidence="1 2" key="1">
    <citation type="submission" date="2009-02" db="EMBL/GenBank/DDBJ databases">
        <title>Sequencing of the draft genome and assembly of Lutiella nitroferrum 2002.</title>
        <authorList>
            <consortium name="US DOE Joint Genome Institute (JGI-PGF)"/>
            <person name="Lucas S."/>
            <person name="Copeland A."/>
            <person name="Lapidus A."/>
            <person name="Glavina del Rio T."/>
            <person name="Tice H."/>
            <person name="Bruce D."/>
            <person name="Goodwin L."/>
            <person name="Pitluck S."/>
            <person name="Larimer F."/>
            <person name="Land M.L."/>
            <person name="Hauser L."/>
            <person name="Coates J.D."/>
        </authorList>
    </citation>
    <scope>NUCLEOTIDE SEQUENCE [LARGE SCALE GENOMIC DNA]</scope>
    <source>
        <strain evidence="1 2">2002</strain>
    </source>
</reference>
<protein>
    <submittedName>
        <fullName evidence="1">Uncharacterized protein</fullName>
    </submittedName>
</protein>
<gene>
    <name evidence="1" type="ORF">FuraDRAFT_3542</name>
</gene>
<comment type="caution">
    <text evidence="1">The sequence shown here is derived from an EMBL/GenBank/DDBJ whole genome shotgun (WGS) entry which is preliminary data.</text>
</comment>
<organism evidence="1 2">
    <name type="scientific">Pseudogulbenkiania ferrooxidans 2002</name>
    <dbReference type="NCBI Taxonomy" id="279714"/>
    <lineage>
        <taxon>Bacteria</taxon>
        <taxon>Pseudomonadati</taxon>
        <taxon>Pseudomonadota</taxon>
        <taxon>Betaproteobacteria</taxon>
        <taxon>Neisseriales</taxon>
        <taxon>Chromobacteriaceae</taxon>
        <taxon>Pseudogulbenkiania</taxon>
    </lineage>
</organism>
<proteinExistence type="predicted"/>
<accession>B9Z856</accession>
<name>B9Z856_9NEIS</name>
<sequence>MKLDLTAGSSTGEHDVAISGLPKATQEWIAAVRADQLRRSQNDQNRCHQARLARSATIAAIVEQIIADHFATFAKLKPHEQAGAVHCWAQVSMRYEHAPSLKAIRCYLKRRCPHNDHTRQ</sequence>
<dbReference type="RefSeq" id="WP_008955561.1">
    <property type="nucleotide sequence ID" value="NZ_ACIS01000011.1"/>
</dbReference>
<evidence type="ECO:0000313" key="1">
    <source>
        <dbReference type="EMBL" id="EEG07111.1"/>
    </source>
</evidence>